<name>A0AAE0N893_9PEZI</name>
<feature type="signal peptide" evidence="1">
    <location>
        <begin position="1"/>
        <end position="21"/>
    </location>
</feature>
<evidence type="ECO:0000256" key="1">
    <source>
        <dbReference type="SAM" id="SignalP"/>
    </source>
</evidence>
<dbReference type="EMBL" id="JAULSN010000004">
    <property type="protein sequence ID" value="KAK3374426.1"/>
    <property type="molecule type" value="Genomic_DNA"/>
</dbReference>
<accession>A0AAE0N893</accession>
<evidence type="ECO:0000313" key="3">
    <source>
        <dbReference type="Proteomes" id="UP001287356"/>
    </source>
</evidence>
<sequence>MLVRSFSALAALMLAAAHAAAEPMPSKPNPQFTKISTRQMFGVLRRADDPYLPTPFSCGTGNTCAEACGAGFETCTATDSQVHCFDPTAGETCCPDSTGNSCEAGFFCAATTTKSTVCCNNGKSLEDCAKDNKVVGVLVSETAAPTTSSTTAPVSSSTPVTTTAASSTVDKITTTAATTTIYSTTSSTALIPTSFPTSNITSIISSLPSPLPTKSAVPTGGAENLATPGGLLLLAAGIAALL</sequence>
<evidence type="ECO:0000313" key="2">
    <source>
        <dbReference type="EMBL" id="KAK3374426.1"/>
    </source>
</evidence>
<reference evidence="2" key="1">
    <citation type="journal article" date="2023" name="Mol. Phylogenet. Evol.">
        <title>Genome-scale phylogeny and comparative genomics of the fungal order Sordariales.</title>
        <authorList>
            <person name="Hensen N."/>
            <person name="Bonometti L."/>
            <person name="Westerberg I."/>
            <person name="Brannstrom I.O."/>
            <person name="Guillou S."/>
            <person name="Cros-Aarteil S."/>
            <person name="Calhoun S."/>
            <person name="Haridas S."/>
            <person name="Kuo A."/>
            <person name="Mondo S."/>
            <person name="Pangilinan J."/>
            <person name="Riley R."/>
            <person name="LaButti K."/>
            <person name="Andreopoulos B."/>
            <person name="Lipzen A."/>
            <person name="Chen C."/>
            <person name="Yan M."/>
            <person name="Daum C."/>
            <person name="Ng V."/>
            <person name="Clum A."/>
            <person name="Steindorff A."/>
            <person name="Ohm R.A."/>
            <person name="Martin F."/>
            <person name="Silar P."/>
            <person name="Natvig D.O."/>
            <person name="Lalanne C."/>
            <person name="Gautier V."/>
            <person name="Ament-Velasquez S.L."/>
            <person name="Kruys A."/>
            <person name="Hutchinson M.I."/>
            <person name="Powell A.J."/>
            <person name="Barry K."/>
            <person name="Miller A.N."/>
            <person name="Grigoriev I.V."/>
            <person name="Debuchy R."/>
            <person name="Gladieux P."/>
            <person name="Hiltunen Thoren M."/>
            <person name="Johannesson H."/>
        </authorList>
    </citation>
    <scope>NUCLEOTIDE SEQUENCE</scope>
    <source>
        <strain evidence="2">CBS 958.72</strain>
    </source>
</reference>
<protein>
    <recommendedName>
        <fullName evidence="4">Prp 4 CRoW domain-containing protein</fullName>
    </recommendedName>
</protein>
<proteinExistence type="predicted"/>
<comment type="caution">
    <text evidence="2">The sequence shown here is derived from an EMBL/GenBank/DDBJ whole genome shotgun (WGS) entry which is preliminary data.</text>
</comment>
<organism evidence="2 3">
    <name type="scientific">Lasiosphaeria ovina</name>
    <dbReference type="NCBI Taxonomy" id="92902"/>
    <lineage>
        <taxon>Eukaryota</taxon>
        <taxon>Fungi</taxon>
        <taxon>Dikarya</taxon>
        <taxon>Ascomycota</taxon>
        <taxon>Pezizomycotina</taxon>
        <taxon>Sordariomycetes</taxon>
        <taxon>Sordariomycetidae</taxon>
        <taxon>Sordariales</taxon>
        <taxon>Lasiosphaeriaceae</taxon>
        <taxon>Lasiosphaeria</taxon>
    </lineage>
</organism>
<feature type="chain" id="PRO_5041930612" description="Prp 4 CRoW domain-containing protein" evidence="1">
    <location>
        <begin position="22"/>
        <end position="242"/>
    </location>
</feature>
<keyword evidence="3" id="KW-1185">Reference proteome</keyword>
<reference evidence="2" key="2">
    <citation type="submission" date="2023-06" db="EMBL/GenBank/DDBJ databases">
        <authorList>
            <consortium name="Lawrence Berkeley National Laboratory"/>
            <person name="Haridas S."/>
            <person name="Hensen N."/>
            <person name="Bonometti L."/>
            <person name="Westerberg I."/>
            <person name="Brannstrom I.O."/>
            <person name="Guillou S."/>
            <person name="Cros-Aarteil S."/>
            <person name="Calhoun S."/>
            <person name="Kuo A."/>
            <person name="Mondo S."/>
            <person name="Pangilinan J."/>
            <person name="Riley R."/>
            <person name="Labutti K."/>
            <person name="Andreopoulos B."/>
            <person name="Lipzen A."/>
            <person name="Chen C."/>
            <person name="Yanf M."/>
            <person name="Daum C."/>
            <person name="Ng V."/>
            <person name="Clum A."/>
            <person name="Steindorff A."/>
            <person name="Ohm R."/>
            <person name="Martin F."/>
            <person name="Silar P."/>
            <person name="Natvig D."/>
            <person name="Lalanne C."/>
            <person name="Gautier V."/>
            <person name="Ament-Velasquez S.L."/>
            <person name="Kruys A."/>
            <person name="Hutchinson M.I."/>
            <person name="Powell A.J."/>
            <person name="Barry K."/>
            <person name="Miller A.N."/>
            <person name="Grigoriev I.V."/>
            <person name="Debuchy R."/>
            <person name="Gladieux P."/>
            <person name="Thoren M.H."/>
            <person name="Johannesson H."/>
        </authorList>
    </citation>
    <scope>NUCLEOTIDE SEQUENCE</scope>
    <source>
        <strain evidence="2">CBS 958.72</strain>
    </source>
</reference>
<evidence type="ECO:0008006" key="4">
    <source>
        <dbReference type="Google" id="ProtNLM"/>
    </source>
</evidence>
<keyword evidence="1" id="KW-0732">Signal</keyword>
<dbReference type="AlphaFoldDB" id="A0AAE0N893"/>
<dbReference type="Proteomes" id="UP001287356">
    <property type="component" value="Unassembled WGS sequence"/>
</dbReference>
<gene>
    <name evidence="2" type="ORF">B0T24DRAFT_294416</name>
</gene>